<dbReference type="Gene3D" id="3.20.20.70">
    <property type="entry name" value="Aldolase class I"/>
    <property type="match status" value="1"/>
</dbReference>
<dbReference type="InterPro" id="IPR004383">
    <property type="entry name" value="rRNA_lsu_MTrfase_RlmN/Cfr"/>
</dbReference>
<gene>
    <name evidence="12" type="primary">rlmN</name>
    <name evidence="14" type="ORF">DWY25_02740</name>
</gene>
<comment type="function">
    <text evidence="12">Specifically methylates position 2 of adenine 2503 in 23S rRNA and position 2 of adenine 37 in tRNAs.</text>
</comment>
<dbReference type="GO" id="GO:0005737">
    <property type="term" value="C:cytoplasm"/>
    <property type="evidence" value="ECO:0007669"/>
    <property type="project" value="UniProtKB-SubCell"/>
</dbReference>
<sequence length="347" mass="39411">MKTIYDYSYSGLEELVLSRGWKKYRADQIFQWLYRKHATSFDQMTDLSKEMIAALKEQFCINPIQLVEKQVSRDGTVKFLFELGDGALVECVLMTYNYGRSLCVTSQIGCNMGCTFCASGLLKKQRDLTSGEMVAQVMTVQLELDKEEDRISHVVVMGTGEPFDNYDNVLNFCNTINHDKGLAIGARHITISTSGLIPSIDRFAAEHKQYNLAISLHAPTDELRSRIMPVNKAYPLGPLMACLRRYSVENNRRLTFEYILLQGVNDTNEMAVKLAALIRGMNAYVNLIPYNQVDENGYKSTDYKSAMRFYDVLMKQGVKATLRQEHGNDIDAACGQLRAKHERMRGQ</sequence>
<dbReference type="HAMAP" id="MF_01849">
    <property type="entry name" value="RNA_methyltr_RlmN"/>
    <property type="match status" value="1"/>
</dbReference>
<comment type="cofactor">
    <cofactor evidence="12">
        <name>[4Fe-4S] cluster</name>
        <dbReference type="ChEBI" id="CHEBI:49883"/>
    </cofactor>
    <text evidence="12">Binds 1 [4Fe-4S] cluster. The cluster is coordinated with 3 cysteines and an exchangeable S-adenosyl-L-methionine.</text>
</comment>
<comment type="catalytic activity">
    <reaction evidence="12">
        <text>adenosine(2503) in 23S rRNA + 2 reduced [2Fe-2S]-[ferredoxin] + 2 S-adenosyl-L-methionine = 2-methyladenosine(2503) in 23S rRNA + 5'-deoxyadenosine + L-methionine + 2 oxidized [2Fe-2S]-[ferredoxin] + S-adenosyl-L-homocysteine</text>
        <dbReference type="Rhea" id="RHEA:42916"/>
        <dbReference type="Rhea" id="RHEA-COMP:10000"/>
        <dbReference type="Rhea" id="RHEA-COMP:10001"/>
        <dbReference type="Rhea" id="RHEA-COMP:10152"/>
        <dbReference type="Rhea" id="RHEA-COMP:10282"/>
        <dbReference type="ChEBI" id="CHEBI:17319"/>
        <dbReference type="ChEBI" id="CHEBI:33737"/>
        <dbReference type="ChEBI" id="CHEBI:33738"/>
        <dbReference type="ChEBI" id="CHEBI:57844"/>
        <dbReference type="ChEBI" id="CHEBI:57856"/>
        <dbReference type="ChEBI" id="CHEBI:59789"/>
        <dbReference type="ChEBI" id="CHEBI:74411"/>
        <dbReference type="ChEBI" id="CHEBI:74497"/>
        <dbReference type="EC" id="2.1.1.192"/>
    </reaction>
</comment>
<evidence type="ECO:0000259" key="13">
    <source>
        <dbReference type="PROSITE" id="PS51918"/>
    </source>
</evidence>
<dbReference type="CDD" id="cd01335">
    <property type="entry name" value="Radical_SAM"/>
    <property type="match status" value="1"/>
</dbReference>
<dbReference type="SFLD" id="SFLDG01062">
    <property type="entry name" value="methyltransferase_(Class_A)"/>
    <property type="match status" value="1"/>
</dbReference>
<organism evidence="14 15">
    <name type="scientific">Holdemania filiformis</name>
    <dbReference type="NCBI Taxonomy" id="61171"/>
    <lineage>
        <taxon>Bacteria</taxon>
        <taxon>Bacillati</taxon>
        <taxon>Bacillota</taxon>
        <taxon>Erysipelotrichia</taxon>
        <taxon>Erysipelotrichales</taxon>
        <taxon>Erysipelotrichaceae</taxon>
        <taxon>Holdemania</taxon>
    </lineage>
</organism>
<comment type="miscellaneous">
    <text evidence="12">Reaction proceeds by a ping-pong mechanism involving intermediate methylation of a conserved cysteine residue.</text>
</comment>
<dbReference type="SFLD" id="SFLDF00275">
    <property type="entry name" value="adenosine_C2_methyltransferase"/>
    <property type="match status" value="1"/>
</dbReference>
<dbReference type="AlphaFoldDB" id="A0A412G5N5"/>
<dbReference type="GO" id="GO:0070040">
    <property type="term" value="F:rRNA (adenine(2503)-C2-)-methyltransferase activity"/>
    <property type="evidence" value="ECO:0007669"/>
    <property type="project" value="UniProtKB-UniRule"/>
</dbReference>
<comment type="caution">
    <text evidence="14">The sequence shown here is derived from an EMBL/GenBank/DDBJ whole genome shotgun (WGS) entry which is preliminary data.</text>
</comment>
<dbReference type="InterPro" id="IPR040072">
    <property type="entry name" value="Methyltransferase_A"/>
</dbReference>
<dbReference type="PANTHER" id="PTHR30544:SF5">
    <property type="entry name" value="RADICAL SAM CORE DOMAIN-CONTAINING PROTEIN"/>
    <property type="match status" value="1"/>
</dbReference>
<keyword evidence="12" id="KW-1015">Disulfide bond</keyword>
<dbReference type="SFLD" id="SFLDS00029">
    <property type="entry name" value="Radical_SAM"/>
    <property type="match status" value="1"/>
</dbReference>
<dbReference type="GO" id="GO:0051539">
    <property type="term" value="F:4 iron, 4 sulfur cluster binding"/>
    <property type="evidence" value="ECO:0007669"/>
    <property type="project" value="UniProtKB-UniRule"/>
</dbReference>
<dbReference type="GO" id="GO:0030488">
    <property type="term" value="P:tRNA methylation"/>
    <property type="evidence" value="ECO:0007669"/>
    <property type="project" value="UniProtKB-UniRule"/>
</dbReference>
<evidence type="ECO:0000256" key="5">
    <source>
        <dbReference type="ARBA" id="ARBA00022603"/>
    </source>
</evidence>
<keyword evidence="10 12" id="KW-0408">Iron</keyword>
<dbReference type="InterPro" id="IPR013785">
    <property type="entry name" value="Aldolase_TIM"/>
</dbReference>
<evidence type="ECO:0000256" key="8">
    <source>
        <dbReference type="ARBA" id="ARBA00022694"/>
    </source>
</evidence>
<feature type="binding site" evidence="12">
    <location>
        <position position="291"/>
    </location>
    <ligand>
        <name>S-adenosyl-L-methionine</name>
        <dbReference type="ChEBI" id="CHEBI:59789"/>
    </ligand>
</feature>
<feature type="binding site" evidence="12">
    <location>
        <position position="114"/>
    </location>
    <ligand>
        <name>[4Fe-4S] cluster</name>
        <dbReference type="ChEBI" id="CHEBI:49883"/>
        <note>4Fe-4S-S-AdoMet</note>
    </ligand>
</feature>
<dbReference type="EC" id="2.1.1.192" evidence="12"/>
<keyword evidence="11 12" id="KW-0411">Iron-sulfur</keyword>
<dbReference type="Proteomes" id="UP000284178">
    <property type="component" value="Unassembled WGS sequence"/>
</dbReference>
<dbReference type="GO" id="GO:0046872">
    <property type="term" value="F:metal ion binding"/>
    <property type="evidence" value="ECO:0007669"/>
    <property type="project" value="UniProtKB-KW"/>
</dbReference>
<keyword evidence="6 12" id="KW-0808">Transferase</keyword>
<feature type="binding site" evidence="12">
    <location>
        <position position="110"/>
    </location>
    <ligand>
        <name>[4Fe-4S] cluster</name>
        <dbReference type="ChEBI" id="CHEBI:49883"/>
        <note>4Fe-4S-S-AdoMet</note>
    </ligand>
</feature>
<evidence type="ECO:0000256" key="10">
    <source>
        <dbReference type="ARBA" id="ARBA00023004"/>
    </source>
</evidence>
<comment type="catalytic activity">
    <reaction evidence="12">
        <text>adenosine(37) in tRNA + 2 reduced [2Fe-2S]-[ferredoxin] + 2 S-adenosyl-L-methionine = 2-methyladenosine(37) in tRNA + 5'-deoxyadenosine + L-methionine + 2 oxidized [2Fe-2S]-[ferredoxin] + S-adenosyl-L-homocysteine</text>
        <dbReference type="Rhea" id="RHEA:43332"/>
        <dbReference type="Rhea" id="RHEA-COMP:10000"/>
        <dbReference type="Rhea" id="RHEA-COMP:10001"/>
        <dbReference type="Rhea" id="RHEA-COMP:10162"/>
        <dbReference type="Rhea" id="RHEA-COMP:10485"/>
        <dbReference type="ChEBI" id="CHEBI:17319"/>
        <dbReference type="ChEBI" id="CHEBI:33737"/>
        <dbReference type="ChEBI" id="CHEBI:33738"/>
        <dbReference type="ChEBI" id="CHEBI:57844"/>
        <dbReference type="ChEBI" id="CHEBI:57856"/>
        <dbReference type="ChEBI" id="CHEBI:59789"/>
        <dbReference type="ChEBI" id="CHEBI:74411"/>
        <dbReference type="ChEBI" id="CHEBI:74497"/>
        <dbReference type="EC" id="2.1.1.192"/>
    </reaction>
</comment>
<feature type="binding site" evidence="12">
    <location>
        <begin position="160"/>
        <end position="161"/>
    </location>
    <ligand>
        <name>S-adenosyl-L-methionine</name>
        <dbReference type="ChEBI" id="CHEBI:59789"/>
    </ligand>
</feature>
<dbReference type="InterPro" id="IPR048641">
    <property type="entry name" value="RlmN_N"/>
</dbReference>
<dbReference type="InterPro" id="IPR058240">
    <property type="entry name" value="rSAM_sf"/>
</dbReference>
<keyword evidence="9 12" id="KW-0479">Metal-binding</keyword>
<dbReference type="PROSITE" id="PS51918">
    <property type="entry name" value="RADICAL_SAM"/>
    <property type="match status" value="1"/>
</dbReference>
<dbReference type="InterPro" id="IPR007197">
    <property type="entry name" value="rSAM"/>
</dbReference>
<dbReference type="NCBIfam" id="TIGR00048">
    <property type="entry name" value="rRNA_mod_RlmN"/>
    <property type="match status" value="1"/>
</dbReference>
<accession>A0A412G5N5</accession>
<dbReference type="SUPFAM" id="SSF102114">
    <property type="entry name" value="Radical SAM enzymes"/>
    <property type="match status" value="1"/>
</dbReference>
<dbReference type="PANTHER" id="PTHR30544">
    <property type="entry name" value="23S RRNA METHYLTRANSFERASE"/>
    <property type="match status" value="1"/>
</dbReference>
<evidence type="ECO:0000256" key="6">
    <source>
        <dbReference type="ARBA" id="ARBA00022679"/>
    </source>
</evidence>
<evidence type="ECO:0000256" key="12">
    <source>
        <dbReference type="HAMAP-Rule" id="MF_01849"/>
    </source>
</evidence>
<dbReference type="GO" id="GO:0000049">
    <property type="term" value="F:tRNA binding"/>
    <property type="evidence" value="ECO:0007669"/>
    <property type="project" value="UniProtKB-UniRule"/>
</dbReference>
<keyword evidence="7 12" id="KW-0949">S-adenosyl-L-methionine</keyword>
<evidence type="ECO:0000256" key="11">
    <source>
        <dbReference type="ARBA" id="ARBA00023014"/>
    </source>
</evidence>
<keyword evidence="8 12" id="KW-0819">tRNA processing</keyword>
<keyword evidence="2 12" id="KW-0004">4Fe-4S</keyword>
<dbReference type="FunFam" id="3.20.20.70:FF:000014">
    <property type="entry name" value="Probable dual-specificity RNA methyltransferase RlmN"/>
    <property type="match status" value="1"/>
</dbReference>
<feature type="active site" description="Proton acceptor" evidence="12">
    <location>
        <position position="90"/>
    </location>
</feature>
<dbReference type="InterPro" id="IPR027492">
    <property type="entry name" value="RNA_MTrfase_RlmN"/>
</dbReference>
<feature type="binding site" evidence="12">
    <location>
        <position position="117"/>
    </location>
    <ligand>
        <name>[4Fe-4S] cluster</name>
        <dbReference type="ChEBI" id="CHEBI:49883"/>
        <note>4Fe-4S-S-AdoMet</note>
    </ligand>
</feature>
<comment type="caution">
    <text evidence="12">Lacks conserved residue(s) required for the propagation of feature annotation.</text>
</comment>
<proteinExistence type="inferred from homology"/>
<evidence type="ECO:0000256" key="3">
    <source>
        <dbReference type="ARBA" id="ARBA00022490"/>
    </source>
</evidence>
<dbReference type="GeneID" id="83014326"/>
<evidence type="ECO:0000256" key="7">
    <source>
        <dbReference type="ARBA" id="ARBA00022691"/>
    </source>
</evidence>
<comment type="similarity">
    <text evidence="12">Belongs to the radical SAM superfamily. RlmN family.</text>
</comment>
<dbReference type="GO" id="GO:0019843">
    <property type="term" value="F:rRNA binding"/>
    <property type="evidence" value="ECO:0007669"/>
    <property type="project" value="UniProtKB-UniRule"/>
</dbReference>
<evidence type="ECO:0000256" key="2">
    <source>
        <dbReference type="ARBA" id="ARBA00022485"/>
    </source>
</evidence>
<comment type="subcellular location">
    <subcellularLocation>
        <location evidence="1 12">Cytoplasm</location>
    </subcellularLocation>
</comment>
<keyword evidence="4 12" id="KW-0698">rRNA processing</keyword>
<dbReference type="Pfam" id="PF21016">
    <property type="entry name" value="RlmN_N"/>
    <property type="match status" value="1"/>
</dbReference>
<evidence type="ECO:0000256" key="1">
    <source>
        <dbReference type="ARBA" id="ARBA00004496"/>
    </source>
</evidence>
<feature type="binding site" evidence="12">
    <location>
        <begin position="215"/>
        <end position="217"/>
    </location>
    <ligand>
        <name>S-adenosyl-L-methionine</name>
        <dbReference type="ChEBI" id="CHEBI:59789"/>
    </ligand>
</feature>
<dbReference type="RefSeq" id="WP_117893356.1">
    <property type="nucleotide sequence ID" value="NZ_CABJCV010000002.1"/>
</dbReference>
<protein>
    <recommendedName>
        <fullName evidence="12">Probable dual-specificity RNA methyltransferase RlmN</fullName>
        <ecNumber evidence="12">2.1.1.192</ecNumber>
    </recommendedName>
    <alternativeName>
        <fullName evidence="12">23S rRNA (adenine(2503)-C(2))-methyltransferase</fullName>
    </alternativeName>
    <alternativeName>
        <fullName evidence="12">23S rRNA m2A2503 methyltransferase</fullName>
    </alternativeName>
    <alternativeName>
        <fullName evidence="12">Ribosomal RNA large subunit methyltransferase N</fullName>
    </alternativeName>
    <alternativeName>
        <fullName evidence="12">tRNA (adenine(37)-C(2))-methyltransferase</fullName>
    </alternativeName>
    <alternativeName>
        <fullName evidence="12">tRNA m2A37 methyltransferase</fullName>
    </alternativeName>
</protein>
<keyword evidence="15" id="KW-1185">Reference proteome</keyword>
<feature type="domain" description="Radical SAM core" evidence="13">
    <location>
        <begin position="96"/>
        <end position="323"/>
    </location>
</feature>
<name>A0A412G5N5_9FIRM</name>
<evidence type="ECO:0000256" key="9">
    <source>
        <dbReference type="ARBA" id="ARBA00022723"/>
    </source>
</evidence>
<dbReference type="Pfam" id="PF04055">
    <property type="entry name" value="Radical_SAM"/>
    <property type="match status" value="1"/>
</dbReference>
<keyword evidence="3 12" id="KW-0963">Cytoplasm</keyword>
<dbReference type="PIRSF" id="PIRSF006004">
    <property type="entry name" value="CHP00048"/>
    <property type="match status" value="1"/>
</dbReference>
<evidence type="ECO:0000313" key="15">
    <source>
        <dbReference type="Proteomes" id="UP000284178"/>
    </source>
</evidence>
<dbReference type="Gene3D" id="1.10.150.530">
    <property type="match status" value="1"/>
</dbReference>
<evidence type="ECO:0000256" key="4">
    <source>
        <dbReference type="ARBA" id="ARBA00022552"/>
    </source>
</evidence>
<dbReference type="GO" id="GO:0002935">
    <property type="term" value="F:tRNA (adenine(37)-C2)-methyltransferase activity"/>
    <property type="evidence" value="ECO:0007669"/>
    <property type="project" value="UniProtKB-UniRule"/>
</dbReference>
<evidence type="ECO:0000313" key="14">
    <source>
        <dbReference type="EMBL" id="RGR76289.1"/>
    </source>
</evidence>
<feature type="binding site" evidence="12">
    <location>
        <position position="192"/>
    </location>
    <ligand>
        <name>S-adenosyl-L-methionine</name>
        <dbReference type="ChEBI" id="CHEBI:59789"/>
    </ligand>
</feature>
<feature type="active site" description="S-methylcysteine intermediate" evidence="12">
    <location>
        <position position="334"/>
    </location>
</feature>
<reference evidence="14 15" key="1">
    <citation type="submission" date="2018-08" db="EMBL/GenBank/DDBJ databases">
        <title>A genome reference for cultivated species of the human gut microbiota.</title>
        <authorList>
            <person name="Zou Y."/>
            <person name="Xue W."/>
            <person name="Luo G."/>
        </authorList>
    </citation>
    <scope>NUCLEOTIDE SEQUENCE [LARGE SCALE GENOMIC DNA]</scope>
    <source>
        <strain evidence="14 15">AF24-29</strain>
    </source>
</reference>
<dbReference type="EMBL" id="QRUP01000002">
    <property type="protein sequence ID" value="RGR76289.1"/>
    <property type="molecule type" value="Genomic_DNA"/>
</dbReference>
<keyword evidence="5 12" id="KW-0489">Methyltransferase</keyword>
<dbReference type="GO" id="GO:0070475">
    <property type="term" value="P:rRNA base methylation"/>
    <property type="evidence" value="ECO:0007669"/>
    <property type="project" value="UniProtKB-UniRule"/>
</dbReference>